<proteinExistence type="predicted"/>
<comment type="caution">
    <text evidence="1">The sequence shown here is derived from an EMBL/GenBank/DDBJ whole genome shotgun (WGS) entry which is preliminary data.</text>
</comment>
<dbReference type="Proteomes" id="UP000006000">
    <property type="component" value="Unassembled WGS sequence"/>
</dbReference>
<evidence type="ECO:0000313" key="2">
    <source>
        <dbReference type="Proteomes" id="UP000006000"/>
    </source>
</evidence>
<reference evidence="1 2" key="1">
    <citation type="submission" date="2007-03" db="EMBL/GenBank/DDBJ databases">
        <authorList>
            <person name="Fulton L."/>
            <person name="Clifton S."/>
            <person name="Fulton B."/>
            <person name="Xu J."/>
            <person name="Minx P."/>
            <person name="Pepin K.H."/>
            <person name="Johnson M."/>
            <person name="Thiruvilangam P."/>
            <person name="Bhonagiri V."/>
            <person name="Nash W.E."/>
            <person name="Mardis E.R."/>
            <person name="Wilson R.K."/>
        </authorList>
    </citation>
    <scope>NUCLEOTIDE SEQUENCE [LARGE SCALE GENOMIC DNA]</scope>
    <source>
        <strain evidence="1 2">ATCC 27560</strain>
    </source>
</reference>
<name>A5Z3B7_9FIRM</name>
<protein>
    <submittedName>
        <fullName evidence="1">Uncharacterized protein</fullName>
    </submittedName>
</protein>
<accession>A5Z3B7</accession>
<sequence>MEKLKLDFEIPDFLEEDIESMVKSVNNKESIVDCWQDTIRADLNCCDGTLTDEQIKLLRDYYYVREW</sequence>
<dbReference type="AlphaFoldDB" id="A5Z3B7"/>
<dbReference type="EMBL" id="AAVL02000022">
    <property type="protein sequence ID" value="EDM52512.1"/>
    <property type="molecule type" value="Genomic_DNA"/>
</dbReference>
<reference evidence="1 2" key="2">
    <citation type="submission" date="2007-04" db="EMBL/GenBank/DDBJ databases">
        <title>Draft genome sequence of Eubacterium ventriosum (ATCC 27560).</title>
        <authorList>
            <person name="Sudarsanam P."/>
            <person name="Ley R."/>
            <person name="Guruge J."/>
            <person name="Turnbaugh P.J."/>
            <person name="Mahowald M."/>
            <person name="Liep D."/>
            <person name="Gordon J."/>
        </authorList>
    </citation>
    <scope>NUCLEOTIDE SEQUENCE [LARGE SCALE GENOMIC DNA]</scope>
    <source>
        <strain evidence="1 2">ATCC 27560</strain>
    </source>
</reference>
<dbReference type="HOGENOM" id="CLU_2806085_0_0_9"/>
<organism evidence="1 2">
    <name type="scientific">Eubacterium ventriosum ATCC 27560</name>
    <dbReference type="NCBI Taxonomy" id="411463"/>
    <lineage>
        <taxon>Bacteria</taxon>
        <taxon>Bacillati</taxon>
        <taxon>Bacillota</taxon>
        <taxon>Clostridia</taxon>
        <taxon>Eubacteriales</taxon>
        <taxon>Eubacteriaceae</taxon>
        <taxon>Eubacterium</taxon>
    </lineage>
</organism>
<gene>
    <name evidence="1" type="ORF">EUBVEN_00163</name>
</gene>
<evidence type="ECO:0000313" key="1">
    <source>
        <dbReference type="EMBL" id="EDM52512.1"/>
    </source>
</evidence>
<dbReference type="RefSeq" id="WP_005361778.1">
    <property type="nucleotide sequence ID" value="NZ_DS264279.1"/>
</dbReference>